<organism evidence="1 2">
    <name type="scientific">Trichinella zimbabwensis</name>
    <dbReference type="NCBI Taxonomy" id="268475"/>
    <lineage>
        <taxon>Eukaryota</taxon>
        <taxon>Metazoa</taxon>
        <taxon>Ecdysozoa</taxon>
        <taxon>Nematoda</taxon>
        <taxon>Enoplea</taxon>
        <taxon>Dorylaimia</taxon>
        <taxon>Trichinellida</taxon>
        <taxon>Trichinellidae</taxon>
        <taxon>Trichinella</taxon>
    </lineage>
</organism>
<accession>A0A0V1F5F1</accession>
<dbReference type="EMBL" id="JYDP01006549">
    <property type="protein sequence ID" value="KRY80981.1"/>
    <property type="molecule type" value="Genomic_DNA"/>
</dbReference>
<proteinExistence type="predicted"/>
<dbReference type="Proteomes" id="UP000055024">
    <property type="component" value="Unassembled WGS sequence"/>
</dbReference>
<dbReference type="AlphaFoldDB" id="A0A0V1F5F1"/>
<gene>
    <name evidence="1" type="ORF">T11_13383</name>
</gene>
<sequence>MPSKCTRLEEESYAPDRLDANVLFWEHVPYC</sequence>
<name>A0A0V1F5F1_9BILA</name>
<comment type="caution">
    <text evidence="1">The sequence shown here is derived from an EMBL/GenBank/DDBJ whole genome shotgun (WGS) entry which is preliminary data.</text>
</comment>
<keyword evidence="2" id="KW-1185">Reference proteome</keyword>
<protein>
    <submittedName>
        <fullName evidence="1">Uncharacterized protein</fullName>
    </submittedName>
</protein>
<evidence type="ECO:0000313" key="2">
    <source>
        <dbReference type="Proteomes" id="UP000055024"/>
    </source>
</evidence>
<evidence type="ECO:0000313" key="1">
    <source>
        <dbReference type="EMBL" id="KRY80981.1"/>
    </source>
</evidence>
<reference evidence="1 2" key="1">
    <citation type="submission" date="2015-01" db="EMBL/GenBank/DDBJ databases">
        <title>Evolution of Trichinella species and genotypes.</title>
        <authorList>
            <person name="Korhonen P.K."/>
            <person name="Edoardo P."/>
            <person name="Giuseppe L.R."/>
            <person name="Gasser R.B."/>
        </authorList>
    </citation>
    <scope>NUCLEOTIDE SEQUENCE [LARGE SCALE GENOMIC DNA]</scope>
    <source>
        <strain evidence="1">ISS1029</strain>
    </source>
</reference>